<evidence type="ECO:0000256" key="4">
    <source>
        <dbReference type="ARBA" id="ARBA00022827"/>
    </source>
</evidence>
<keyword evidence="9" id="KW-1185">Reference proteome</keyword>
<dbReference type="OrthoDB" id="2015447at2759"/>
<dbReference type="FunCoup" id="A0A369K7Q6">
    <property type="interactions" value="57"/>
</dbReference>
<dbReference type="Gene3D" id="3.40.50.720">
    <property type="entry name" value="NAD(P)-binding Rossmann-like Domain"/>
    <property type="match status" value="1"/>
</dbReference>
<dbReference type="InterPro" id="IPR023209">
    <property type="entry name" value="DAO"/>
</dbReference>
<evidence type="ECO:0000256" key="5">
    <source>
        <dbReference type="ARBA" id="ARBA00023002"/>
    </source>
</evidence>
<keyword evidence="5" id="KW-0560">Oxidoreductase</keyword>
<dbReference type="GO" id="GO:0005737">
    <property type="term" value="C:cytoplasm"/>
    <property type="evidence" value="ECO:0007669"/>
    <property type="project" value="TreeGrafter"/>
</dbReference>
<evidence type="ECO:0000256" key="1">
    <source>
        <dbReference type="ARBA" id="ARBA00001974"/>
    </source>
</evidence>
<evidence type="ECO:0000256" key="6">
    <source>
        <dbReference type="PIRSR" id="PIRSR000189-1"/>
    </source>
</evidence>
<reference evidence="8" key="1">
    <citation type="submission" date="2018-04" db="EMBL/GenBank/DDBJ databases">
        <title>Whole genome sequencing of Hypsizygus marmoreus.</title>
        <authorList>
            <person name="Choi I.-G."/>
            <person name="Min B."/>
            <person name="Kim J.-G."/>
            <person name="Kim S."/>
            <person name="Oh Y.-L."/>
            <person name="Kong W.-S."/>
            <person name="Park H."/>
            <person name="Jeong J."/>
            <person name="Song E.-S."/>
        </authorList>
    </citation>
    <scope>NUCLEOTIDE SEQUENCE [LARGE SCALE GENOMIC DNA]</scope>
    <source>
        <strain evidence="8">51987-8</strain>
    </source>
</reference>
<organism evidence="8 9">
    <name type="scientific">Hypsizygus marmoreus</name>
    <name type="common">White beech mushroom</name>
    <name type="synonym">Agaricus marmoreus</name>
    <dbReference type="NCBI Taxonomy" id="39966"/>
    <lineage>
        <taxon>Eukaryota</taxon>
        <taxon>Fungi</taxon>
        <taxon>Dikarya</taxon>
        <taxon>Basidiomycota</taxon>
        <taxon>Agaricomycotina</taxon>
        <taxon>Agaricomycetes</taxon>
        <taxon>Agaricomycetidae</taxon>
        <taxon>Agaricales</taxon>
        <taxon>Tricholomatineae</taxon>
        <taxon>Lyophyllaceae</taxon>
        <taxon>Hypsizygus</taxon>
    </lineage>
</organism>
<sequence length="370" mass="41182">MALIPGSTTNQSPIIVCGLGIIGLTTSIRLLEAGYQVIAITAQTPDSPLTPYYASSAAGAHHLSFAADNDHIQRSLDRRTFDVMWKEEEEEGDASGLMRVPQHEFYGNTDEKHLQFFETLPDFKVYEEHERPPFAKHAVSFTTLTMEPLIYLEKLMHRFKELGGFLHLGTLTSLSDALNYLSPDTPDPRAIVNCTGLGSLKLKEVLDTNVHPIRGQVVVIRAPWIKEGRTKQIGKIDGGQRTYIIPRRSGEVVIGGTREVDDWEEEPRPQTTVDIKQRAVELYPELVPESKRVAGQQPDPKDLIVVRVAVGLRPARKGGLRLERGDDLIVSERKIPVLHNYGHSGAGWQSSWGCAEKIIGLVKDLEVVKD</sequence>
<gene>
    <name evidence="8" type="primary">OXDA</name>
    <name evidence="8" type="ORF">Hypma_005768</name>
</gene>
<feature type="binding site" evidence="6">
    <location>
        <position position="243"/>
    </location>
    <ligand>
        <name>D-dopa</name>
        <dbReference type="ChEBI" id="CHEBI:149689"/>
    </ligand>
</feature>
<dbReference type="Gene3D" id="3.30.9.10">
    <property type="entry name" value="D-Amino Acid Oxidase, subunit A, domain 2"/>
    <property type="match status" value="1"/>
</dbReference>
<evidence type="ECO:0000256" key="3">
    <source>
        <dbReference type="ARBA" id="ARBA00022630"/>
    </source>
</evidence>
<accession>A0A369K7Q6</accession>
<dbReference type="GO" id="GO:0003884">
    <property type="term" value="F:D-amino-acid oxidase activity"/>
    <property type="evidence" value="ECO:0007669"/>
    <property type="project" value="InterPro"/>
</dbReference>
<evidence type="ECO:0000313" key="9">
    <source>
        <dbReference type="Proteomes" id="UP000076154"/>
    </source>
</evidence>
<evidence type="ECO:0000259" key="7">
    <source>
        <dbReference type="Pfam" id="PF01266"/>
    </source>
</evidence>
<dbReference type="InterPro" id="IPR006181">
    <property type="entry name" value="D-amino_acid_oxidase_CS"/>
</dbReference>
<feature type="binding site" evidence="6">
    <location>
        <position position="345"/>
    </location>
    <ligand>
        <name>D-dopa</name>
        <dbReference type="ChEBI" id="CHEBI:149689"/>
    </ligand>
</feature>
<dbReference type="SUPFAM" id="SSF51971">
    <property type="entry name" value="Nucleotide-binding domain"/>
    <property type="match status" value="1"/>
</dbReference>
<name>A0A369K7Q6_HYPMA</name>
<dbReference type="InterPro" id="IPR006076">
    <property type="entry name" value="FAD-dep_OxRdtase"/>
</dbReference>
<dbReference type="AlphaFoldDB" id="A0A369K7Q6"/>
<comment type="caution">
    <text evidence="8">The sequence shown here is derived from an EMBL/GenBank/DDBJ whole genome shotgun (WGS) entry which is preliminary data.</text>
</comment>
<dbReference type="Pfam" id="PF01266">
    <property type="entry name" value="DAO"/>
    <property type="match status" value="1"/>
</dbReference>
<dbReference type="PROSITE" id="PS00677">
    <property type="entry name" value="DAO"/>
    <property type="match status" value="1"/>
</dbReference>
<feature type="domain" description="FAD dependent oxidoreductase" evidence="7">
    <location>
        <begin position="14"/>
        <end position="358"/>
    </location>
</feature>
<dbReference type="InParanoid" id="A0A369K7Q6"/>
<dbReference type="PIRSF" id="PIRSF000189">
    <property type="entry name" value="D-aa_oxidase"/>
    <property type="match status" value="1"/>
</dbReference>
<keyword evidence="4 6" id="KW-0274">FAD</keyword>
<evidence type="ECO:0000313" key="8">
    <source>
        <dbReference type="EMBL" id="RDB30641.1"/>
    </source>
</evidence>
<dbReference type="PANTHER" id="PTHR11530">
    <property type="entry name" value="D-AMINO ACID OXIDASE"/>
    <property type="match status" value="1"/>
</dbReference>
<proteinExistence type="inferred from homology"/>
<dbReference type="GO" id="GO:0019478">
    <property type="term" value="P:D-amino acid catabolic process"/>
    <property type="evidence" value="ECO:0007669"/>
    <property type="project" value="TreeGrafter"/>
</dbReference>
<dbReference type="SUPFAM" id="SSF54373">
    <property type="entry name" value="FAD-linked reductases, C-terminal domain"/>
    <property type="match status" value="1"/>
</dbReference>
<evidence type="ECO:0000256" key="2">
    <source>
        <dbReference type="ARBA" id="ARBA00006730"/>
    </source>
</evidence>
<protein>
    <submittedName>
        <fullName evidence="8">D-amino-acid oxidase</fullName>
    </submittedName>
</protein>
<feature type="binding site" evidence="6">
    <location>
        <position position="195"/>
    </location>
    <ligand>
        <name>FAD</name>
        <dbReference type="ChEBI" id="CHEBI:57692"/>
    </ligand>
</feature>
<keyword evidence="3" id="KW-0285">Flavoprotein</keyword>
<dbReference type="Proteomes" id="UP000076154">
    <property type="component" value="Unassembled WGS sequence"/>
</dbReference>
<dbReference type="STRING" id="39966.A0A369K7Q6"/>
<dbReference type="GO" id="GO:0071949">
    <property type="term" value="F:FAD binding"/>
    <property type="evidence" value="ECO:0007669"/>
    <property type="project" value="InterPro"/>
</dbReference>
<comment type="cofactor">
    <cofactor evidence="1 6">
        <name>FAD</name>
        <dbReference type="ChEBI" id="CHEBI:57692"/>
    </cofactor>
</comment>
<dbReference type="PANTHER" id="PTHR11530:SF11">
    <property type="entry name" value="D-ASPARTATE OXIDASE"/>
    <property type="match status" value="1"/>
</dbReference>
<comment type="similarity">
    <text evidence="2">Belongs to the DAMOX/DASOX family.</text>
</comment>
<dbReference type="EMBL" id="LUEZ02000004">
    <property type="protein sequence ID" value="RDB30641.1"/>
    <property type="molecule type" value="Genomic_DNA"/>
</dbReference>